<dbReference type="InterPro" id="IPR014782">
    <property type="entry name" value="Peptidase_M1_dom"/>
</dbReference>
<dbReference type="GO" id="GO:0005615">
    <property type="term" value="C:extracellular space"/>
    <property type="evidence" value="ECO:0007669"/>
    <property type="project" value="TreeGrafter"/>
</dbReference>
<protein>
    <submittedName>
        <fullName evidence="3">Peptidase M1</fullName>
    </submittedName>
</protein>
<dbReference type="Proteomes" id="UP000027821">
    <property type="component" value="Unassembled WGS sequence"/>
</dbReference>
<dbReference type="SUPFAM" id="SSF55486">
    <property type="entry name" value="Metalloproteases ('zincins'), catalytic domain"/>
    <property type="match status" value="1"/>
</dbReference>
<dbReference type="RefSeq" id="WP_035076189.1">
    <property type="nucleotide sequence ID" value="NZ_JMIH01000023.1"/>
</dbReference>
<accession>A0A074KVN1</accession>
<dbReference type="GO" id="GO:0005737">
    <property type="term" value="C:cytoplasm"/>
    <property type="evidence" value="ECO:0007669"/>
    <property type="project" value="TreeGrafter"/>
</dbReference>
<dbReference type="CDD" id="cd09603">
    <property type="entry name" value="M1_APN_like"/>
    <property type="match status" value="1"/>
</dbReference>
<dbReference type="STRING" id="1048983.EL17_15440"/>
<organism evidence="3 4">
    <name type="scientific">Anditalea andensis</name>
    <dbReference type="NCBI Taxonomy" id="1048983"/>
    <lineage>
        <taxon>Bacteria</taxon>
        <taxon>Pseudomonadati</taxon>
        <taxon>Bacteroidota</taxon>
        <taxon>Cytophagia</taxon>
        <taxon>Cytophagales</taxon>
        <taxon>Cytophagaceae</taxon>
        <taxon>Anditalea</taxon>
    </lineage>
</organism>
<reference evidence="3 4" key="1">
    <citation type="submission" date="2014-04" db="EMBL/GenBank/DDBJ databases">
        <title>Characterization and application of a salt tolerant electro-active bacterium.</title>
        <authorList>
            <person name="Yang L."/>
            <person name="Wei S."/>
            <person name="Tay Q.X.M."/>
        </authorList>
    </citation>
    <scope>NUCLEOTIDE SEQUENCE [LARGE SCALE GENOMIC DNA]</scope>
    <source>
        <strain evidence="3 4">LY1</strain>
    </source>
</reference>
<dbReference type="GO" id="GO:0008270">
    <property type="term" value="F:zinc ion binding"/>
    <property type="evidence" value="ECO:0007669"/>
    <property type="project" value="InterPro"/>
</dbReference>
<dbReference type="GO" id="GO:0070006">
    <property type="term" value="F:metalloaminopeptidase activity"/>
    <property type="evidence" value="ECO:0007669"/>
    <property type="project" value="TreeGrafter"/>
</dbReference>
<comment type="caution">
    <text evidence="3">The sequence shown here is derived from an EMBL/GenBank/DDBJ whole genome shotgun (WGS) entry which is preliminary data.</text>
</comment>
<keyword evidence="1" id="KW-0732">Signal</keyword>
<proteinExistence type="predicted"/>
<feature type="domain" description="Peptidase M1 membrane alanine aminopeptidase" evidence="2">
    <location>
        <begin position="267"/>
        <end position="456"/>
    </location>
</feature>
<keyword evidence="4" id="KW-1185">Reference proteome</keyword>
<name>A0A074KVN1_9BACT</name>
<dbReference type="AlphaFoldDB" id="A0A074KVN1"/>
<sequence length="525" mass="60612">MKHFSFLLIAFLIASSVFGQDQQNWTWGGPIDPLQARYEVQRYTLSLAFFPDTQEIHGSNLVEIACDGRLDTLRLNLINRYTVHKVEIYEEEVNFDHKNDILDIYIPDGCATEAKIYYGGKTPVANNPPWSGGFTWEKDESGNHWMGLSSQNEGAKIFMPVKDHPSSEPSNGVDLYLTAPSPYFIASNGRLVNTVQEDDKTTYHWSTNYPINNYNINFTLGMLYKEEMTYTSIEGNSIPMMVFVLDENKDKAPLLLSVLENSTRTHESYFGEFPFPLDKIAVVETPYLGMEHQTINGYGNNFQFVRMGETWYDWLLHHELGHEWWGNKVSVNDWAHFWIHEGFTAYGDWLYFLKHAGEAAYREKANSEKKNIKHKQTLVAHHNATAEEAYHGEIYTKGAYVVHSLRFILGDEVFFPMLKAITSEEGFIYENSITTKGLIDFIEKYSRMDLKEFFNLYLYTTEIPEVKINKKGRERYEISITPINLPVEIKTSTGTERMILTKKPVTIKSGSTPIIDPNDWYMLKK</sequence>
<dbReference type="GO" id="GO:0016020">
    <property type="term" value="C:membrane"/>
    <property type="evidence" value="ECO:0007669"/>
    <property type="project" value="TreeGrafter"/>
</dbReference>
<dbReference type="SUPFAM" id="SSF63737">
    <property type="entry name" value="Leukotriene A4 hydrolase N-terminal domain"/>
    <property type="match status" value="1"/>
</dbReference>
<dbReference type="GO" id="GO:0042277">
    <property type="term" value="F:peptide binding"/>
    <property type="evidence" value="ECO:0007669"/>
    <property type="project" value="TreeGrafter"/>
</dbReference>
<dbReference type="InterPro" id="IPR042097">
    <property type="entry name" value="Aminopeptidase_N-like_N_sf"/>
</dbReference>
<dbReference type="eggNOG" id="COG0308">
    <property type="taxonomic scope" value="Bacteria"/>
</dbReference>
<evidence type="ECO:0000256" key="1">
    <source>
        <dbReference type="SAM" id="SignalP"/>
    </source>
</evidence>
<evidence type="ECO:0000313" key="3">
    <source>
        <dbReference type="EMBL" id="KEO73004.1"/>
    </source>
</evidence>
<evidence type="ECO:0000259" key="2">
    <source>
        <dbReference type="Pfam" id="PF01433"/>
    </source>
</evidence>
<feature type="signal peptide" evidence="1">
    <location>
        <begin position="1"/>
        <end position="19"/>
    </location>
</feature>
<dbReference type="GO" id="GO:0043171">
    <property type="term" value="P:peptide catabolic process"/>
    <property type="evidence" value="ECO:0007669"/>
    <property type="project" value="TreeGrafter"/>
</dbReference>
<dbReference type="PANTHER" id="PTHR11533">
    <property type="entry name" value="PROTEASE M1 ZINC METALLOPROTEASE"/>
    <property type="match status" value="1"/>
</dbReference>
<dbReference type="Gene3D" id="1.10.390.10">
    <property type="entry name" value="Neutral Protease Domain 2"/>
    <property type="match status" value="1"/>
</dbReference>
<feature type="chain" id="PRO_5001697593" evidence="1">
    <location>
        <begin position="20"/>
        <end position="525"/>
    </location>
</feature>
<evidence type="ECO:0000313" key="4">
    <source>
        <dbReference type="Proteomes" id="UP000027821"/>
    </source>
</evidence>
<dbReference type="OrthoDB" id="100605at2"/>
<dbReference type="Pfam" id="PF01433">
    <property type="entry name" value="Peptidase_M1"/>
    <property type="match status" value="1"/>
</dbReference>
<dbReference type="InterPro" id="IPR050344">
    <property type="entry name" value="Peptidase_M1_aminopeptidases"/>
</dbReference>
<gene>
    <name evidence="3" type="ORF">EL17_15440</name>
</gene>
<dbReference type="EMBL" id="JMIH01000023">
    <property type="protein sequence ID" value="KEO73004.1"/>
    <property type="molecule type" value="Genomic_DNA"/>
</dbReference>
<dbReference type="PANTHER" id="PTHR11533:SF174">
    <property type="entry name" value="PUROMYCIN-SENSITIVE AMINOPEPTIDASE-RELATED"/>
    <property type="match status" value="1"/>
</dbReference>
<dbReference type="InterPro" id="IPR027268">
    <property type="entry name" value="Peptidase_M4/M1_CTD_sf"/>
</dbReference>
<dbReference type="Gene3D" id="2.60.40.1730">
    <property type="entry name" value="tricorn interacting facor f3 domain"/>
    <property type="match status" value="1"/>
</dbReference>